<dbReference type="Gene3D" id="3.20.20.60">
    <property type="entry name" value="Phosphoenolpyruvate-binding domains"/>
    <property type="match status" value="1"/>
</dbReference>
<reference evidence="7 8" key="1">
    <citation type="submission" date="2020-08" db="EMBL/GenBank/DDBJ databases">
        <title>Sequencing the genomes of 1000 actinobacteria strains.</title>
        <authorList>
            <person name="Klenk H.-P."/>
        </authorList>
    </citation>
    <scope>NUCLEOTIDE SEQUENCE [LARGE SCALE GENOMIC DNA]</scope>
    <source>
        <strain evidence="7 8">DSM 44551</strain>
    </source>
</reference>
<dbReference type="PIRSF" id="PIRSF015582">
    <property type="entry name" value="Cit_lyase_B"/>
    <property type="match status" value="1"/>
</dbReference>
<organism evidence="7 8">
    <name type="scientific">Nocardiopsis composta</name>
    <dbReference type="NCBI Taxonomy" id="157465"/>
    <lineage>
        <taxon>Bacteria</taxon>
        <taxon>Bacillati</taxon>
        <taxon>Actinomycetota</taxon>
        <taxon>Actinomycetes</taxon>
        <taxon>Streptosporangiales</taxon>
        <taxon>Nocardiopsidaceae</taxon>
        <taxon>Nocardiopsis</taxon>
    </lineage>
</organism>
<dbReference type="Proteomes" id="UP000572635">
    <property type="component" value="Unassembled WGS sequence"/>
</dbReference>
<dbReference type="PANTHER" id="PTHR32308">
    <property type="entry name" value="LYASE BETA SUBUNIT, PUTATIVE (AFU_ORTHOLOGUE AFUA_4G13030)-RELATED"/>
    <property type="match status" value="1"/>
</dbReference>
<evidence type="ECO:0000256" key="1">
    <source>
        <dbReference type="ARBA" id="ARBA00001946"/>
    </source>
</evidence>
<evidence type="ECO:0000256" key="2">
    <source>
        <dbReference type="ARBA" id="ARBA00022723"/>
    </source>
</evidence>
<dbReference type="RefSeq" id="WP_312893906.1">
    <property type="nucleotide sequence ID" value="NZ_BAAAJD010000080.1"/>
</dbReference>
<comment type="caution">
    <text evidence="7">The sequence shown here is derived from an EMBL/GenBank/DDBJ whole genome shotgun (WGS) entry which is preliminary data.</text>
</comment>
<gene>
    <name evidence="7" type="ORF">HDA36_005617</name>
</gene>
<proteinExistence type="predicted"/>
<comment type="cofactor">
    <cofactor evidence="1">
        <name>Mg(2+)</name>
        <dbReference type="ChEBI" id="CHEBI:18420"/>
    </cofactor>
</comment>
<dbReference type="InterPro" id="IPR015813">
    <property type="entry name" value="Pyrv/PenolPyrv_kinase-like_dom"/>
</dbReference>
<keyword evidence="8" id="KW-1185">Reference proteome</keyword>
<feature type="binding site" evidence="5">
    <location>
        <position position="145"/>
    </location>
    <ligand>
        <name>Mg(2+)</name>
        <dbReference type="ChEBI" id="CHEBI:18420"/>
    </ligand>
</feature>
<sequence length="278" mass="28913">MSPAPEAPALPGPALLFCPADRPDRYAKAAARADAVILDLEDAVAPDAKDAARRAVQEAWPGLDPDRTVLRVNPRQSPWWEEDAAAAARLGVRWVMLPKAEDPAAVRALAPARVIALCETAAGVLAAPALAAEPGCAALTWGAEDLMADLGGAGSRRSRDGAPHDVVLHARSSVLLAAAAHRTAAIDTVFLDIADLEGLAAESAEAAESGFTAKMCIHPGHAGPIRAAFRPSEEELRWARGVTAAAAEAGSGVFRFEGRMIDAPLLGQARAILRRAGE</sequence>
<dbReference type="GO" id="GO:0008816">
    <property type="term" value="F:citryl-CoA lyase activity"/>
    <property type="evidence" value="ECO:0007669"/>
    <property type="project" value="UniProtKB-EC"/>
</dbReference>
<dbReference type="EMBL" id="JACHDB010000002">
    <property type="protein sequence ID" value="MBB5435469.1"/>
    <property type="molecule type" value="Genomic_DNA"/>
</dbReference>
<name>A0A7W8QS22_9ACTN</name>
<keyword evidence="3 5" id="KW-0460">Magnesium</keyword>
<evidence type="ECO:0000259" key="6">
    <source>
        <dbReference type="Pfam" id="PF03328"/>
    </source>
</evidence>
<protein>
    <submittedName>
        <fullName evidence="7">Citrate lyase subunit beta/citryl-CoA lyase</fullName>
        <ecNumber evidence="7">4.1.3.34</ecNumber>
    </submittedName>
</protein>
<keyword evidence="7" id="KW-0456">Lyase</keyword>
<dbReference type="InterPro" id="IPR011206">
    <property type="entry name" value="Citrate_lyase_beta/mcl1/mcl2"/>
</dbReference>
<feature type="binding site" evidence="4">
    <location>
        <position position="71"/>
    </location>
    <ligand>
        <name>substrate</name>
    </ligand>
</feature>
<dbReference type="GO" id="GO:0000287">
    <property type="term" value="F:magnesium ion binding"/>
    <property type="evidence" value="ECO:0007669"/>
    <property type="project" value="TreeGrafter"/>
</dbReference>
<dbReference type="AlphaFoldDB" id="A0A7W8QS22"/>
<dbReference type="PANTHER" id="PTHR32308:SF10">
    <property type="entry name" value="CITRATE LYASE SUBUNIT BETA"/>
    <property type="match status" value="1"/>
</dbReference>
<evidence type="ECO:0000256" key="3">
    <source>
        <dbReference type="ARBA" id="ARBA00022842"/>
    </source>
</evidence>
<feature type="domain" description="HpcH/HpaI aldolase/citrate lyase" evidence="6">
    <location>
        <begin position="15"/>
        <end position="219"/>
    </location>
</feature>
<dbReference type="InterPro" id="IPR040442">
    <property type="entry name" value="Pyrv_kinase-like_dom_sf"/>
</dbReference>
<dbReference type="EC" id="4.1.3.34" evidence="7"/>
<evidence type="ECO:0000256" key="5">
    <source>
        <dbReference type="PIRSR" id="PIRSR015582-2"/>
    </source>
</evidence>
<keyword evidence="2 5" id="KW-0479">Metal-binding</keyword>
<dbReference type="GO" id="GO:0006107">
    <property type="term" value="P:oxaloacetate metabolic process"/>
    <property type="evidence" value="ECO:0007669"/>
    <property type="project" value="TreeGrafter"/>
</dbReference>
<evidence type="ECO:0000313" key="7">
    <source>
        <dbReference type="EMBL" id="MBB5435469.1"/>
    </source>
</evidence>
<dbReference type="SUPFAM" id="SSF51621">
    <property type="entry name" value="Phosphoenolpyruvate/pyruvate domain"/>
    <property type="match status" value="1"/>
</dbReference>
<dbReference type="InterPro" id="IPR005000">
    <property type="entry name" value="Aldolase/citrate-lyase_domain"/>
</dbReference>
<dbReference type="Pfam" id="PF03328">
    <property type="entry name" value="HpcH_HpaI"/>
    <property type="match status" value="1"/>
</dbReference>
<feature type="binding site" evidence="5">
    <location>
        <position position="119"/>
    </location>
    <ligand>
        <name>Mg(2+)</name>
        <dbReference type="ChEBI" id="CHEBI:18420"/>
    </ligand>
</feature>
<evidence type="ECO:0000313" key="8">
    <source>
        <dbReference type="Proteomes" id="UP000572635"/>
    </source>
</evidence>
<feature type="binding site" evidence="4">
    <location>
        <position position="119"/>
    </location>
    <ligand>
        <name>substrate</name>
    </ligand>
</feature>
<accession>A0A7W8QS22</accession>
<evidence type="ECO:0000256" key="4">
    <source>
        <dbReference type="PIRSR" id="PIRSR015582-1"/>
    </source>
</evidence>